<evidence type="ECO:0000313" key="7">
    <source>
        <dbReference type="EMBL" id="KAF7673598.1"/>
    </source>
</evidence>
<dbReference type="InterPro" id="IPR006076">
    <property type="entry name" value="FAD-dep_OxRdtase"/>
</dbReference>
<accession>A0A8H7EBH5</accession>
<dbReference type="Pfam" id="PF01266">
    <property type="entry name" value="DAO"/>
    <property type="match status" value="1"/>
</dbReference>
<evidence type="ECO:0000259" key="6">
    <source>
        <dbReference type="Pfam" id="PF01266"/>
    </source>
</evidence>
<sequence>MSYSEPTVLIIGAGTFGASTAYHLSKQYKDPSRITIVDRWNTNASLGQKQAAAIDTNRIIRTDYESHLYCNLANEAIHFWFWSIAVQGHFHKTGWVVLDKKGGTFGDAIKKTFCERGGDCTRDLPAKDLDKYAVTKGIKSEQYGKGYFNPEAGWCDAERATQSFTKVALESGVKRVTGEVQELLLSADKSRVAGVKLRDGQILRADKIVLAAGAWTSSLMSPIEDTLKIQEQDRIERQVTAVGRVSAYYTLNEQDTQGMIDEEVPVIVIGGEVDIIPPSQPNRTLKINDLKTEIVNRVTTPSGHTITMPSRRNQNDVPEKLKHESAQIIHNAMPEWTRSRQPDRWRICYDAVTPTEDWLMCQHPHQQLANLYLAVGGSFHSYKFLPVAGNYMCNVLSGKSNGEEKDTAWKWKNAEELSCRKGKEFGESPRNCDKKELGEYEGVSSSWSANASMSHLKETQTTDDTSQEDSCVQFASGKKVIILPNDPPSKKPEDEYILVSDPMADAVDNLGVSGLLIHYASILAVETKADLHTSPQWDALVEGLDTLRVCSKLFSNATIDDLPKVFGYVNFKLSPQHQVTLFIVLSAIFKTTDWMRFERQVVEKEEFGISAVVWAFKIGPRGLTLGRSKGKKELETLLEAEEAWIAANRNAVDYEDSKKALLQLAAGFVEWGTNAAGFFSAK</sequence>
<dbReference type="GeneID" id="62206438"/>
<dbReference type="Gene3D" id="3.50.50.60">
    <property type="entry name" value="FAD/NAD(P)-binding domain"/>
    <property type="match status" value="1"/>
</dbReference>
<dbReference type="AlphaFoldDB" id="A0A8H7EBH5"/>
<evidence type="ECO:0000313" key="8">
    <source>
        <dbReference type="Proteomes" id="UP000596902"/>
    </source>
</evidence>
<gene>
    <name evidence="7" type="ORF">GT037_008213</name>
</gene>
<evidence type="ECO:0000256" key="4">
    <source>
        <dbReference type="ARBA" id="ARBA00022827"/>
    </source>
</evidence>
<protein>
    <submittedName>
        <fullName evidence="7">Fructosyl amino acid oxidase</fullName>
    </submittedName>
</protein>
<keyword evidence="8" id="KW-1185">Reference proteome</keyword>
<dbReference type="InterPro" id="IPR045170">
    <property type="entry name" value="MTOX"/>
</dbReference>
<evidence type="ECO:0000256" key="2">
    <source>
        <dbReference type="ARBA" id="ARBA00010989"/>
    </source>
</evidence>
<dbReference type="Gene3D" id="3.30.9.10">
    <property type="entry name" value="D-Amino Acid Oxidase, subunit A, domain 2"/>
    <property type="match status" value="1"/>
</dbReference>
<dbReference type="InterPro" id="IPR036188">
    <property type="entry name" value="FAD/NAD-bd_sf"/>
</dbReference>
<evidence type="ECO:0000256" key="5">
    <source>
        <dbReference type="ARBA" id="ARBA00023002"/>
    </source>
</evidence>
<dbReference type="SUPFAM" id="SSF51905">
    <property type="entry name" value="FAD/NAD(P)-binding domain"/>
    <property type="match status" value="1"/>
</dbReference>
<keyword evidence="3" id="KW-0285">Flavoprotein</keyword>
<dbReference type="PANTHER" id="PTHR10961:SF37">
    <property type="entry name" value="FAD DEPENDENT OXIDOREDUCTASE DOMAIN-CONTAINING PROTEIN"/>
    <property type="match status" value="1"/>
</dbReference>
<dbReference type="GO" id="GO:0051698">
    <property type="term" value="F:saccharopine oxidase activity"/>
    <property type="evidence" value="ECO:0007669"/>
    <property type="project" value="TreeGrafter"/>
</dbReference>
<evidence type="ECO:0000256" key="1">
    <source>
        <dbReference type="ARBA" id="ARBA00001974"/>
    </source>
</evidence>
<comment type="similarity">
    <text evidence="2">Belongs to the MSOX/MTOX family.</text>
</comment>
<comment type="caution">
    <text evidence="7">The sequence shown here is derived from an EMBL/GenBank/DDBJ whole genome shotgun (WGS) entry which is preliminary data.</text>
</comment>
<evidence type="ECO:0000256" key="3">
    <source>
        <dbReference type="ARBA" id="ARBA00022630"/>
    </source>
</evidence>
<name>A0A8H7EBH5_9PLEO</name>
<feature type="domain" description="FAD dependent oxidoreductase" evidence="6">
    <location>
        <begin position="8"/>
        <end position="393"/>
    </location>
</feature>
<dbReference type="GO" id="GO:0008115">
    <property type="term" value="F:sarcosine oxidase activity"/>
    <property type="evidence" value="ECO:0007669"/>
    <property type="project" value="TreeGrafter"/>
</dbReference>
<proteinExistence type="inferred from homology"/>
<organism evidence="7 8">
    <name type="scientific">Alternaria burnsii</name>
    <dbReference type="NCBI Taxonomy" id="1187904"/>
    <lineage>
        <taxon>Eukaryota</taxon>
        <taxon>Fungi</taxon>
        <taxon>Dikarya</taxon>
        <taxon>Ascomycota</taxon>
        <taxon>Pezizomycotina</taxon>
        <taxon>Dothideomycetes</taxon>
        <taxon>Pleosporomycetidae</taxon>
        <taxon>Pleosporales</taxon>
        <taxon>Pleosporineae</taxon>
        <taxon>Pleosporaceae</taxon>
        <taxon>Alternaria</taxon>
        <taxon>Alternaria sect. Alternaria</taxon>
    </lineage>
</organism>
<dbReference type="Proteomes" id="UP000596902">
    <property type="component" value="Unassembled WGS sequence"/>
</dbReference>
<keyword evidence="4" id="KW-0274">FAD</keyword>
<dbReference type="PANTHER" id="PTHR10961">
    <property type="entry name" value="PEROXISOMAL SARCOSINE OXIDASE"/>
    <property type="match status" value="1"/>
</dbReference>
<keyword evidence="5" id="KW-0560">Oxidoreductase</keyword>
<comment type="cofactor">
    <cofactor evidence="1">
        <name>FAD</name>
        <dbReference type="ChEBI" id="CHEBI:57692"/>
    </cofactor>
</comment>
<dbReference type="EMBL" id="JAAABM010000012">
    <property type="protein sequence ID" value="KAF7673598.1"/>
    <property type="molecule type" value="Genomic_DNA"/>
</dbReference>
<reference evidence="7" key="1">
    <citation type="submission" date="2020-01" db="EMBL/GenBank/DDBJ databases">
        <authorList>
            <person name="Feng Z.H.Z."/>
        </authorList>
    </citation>
    <scope>NUCLEOTIDE SEQUENCE</scope>
    <source>
        <strain evidence="7">CBS107.38</strain>
    </source>
</reference>
<reference evidence="7" key="2">
    <citation type="submission" date="2020-08" db="EMBL/GenBank/DDBJ databases">
        <title>Draft Genome Sequence of Cumin Blight Pathogen Alternaria burnsii.</title>
        <authorList>
            <person name="Feng Z."/>
        </authorList>
    </citation>
    <scope>NUCLEOTIDE SEQUENCE</scope>
    <source>
        <strain evidence="7">CBS107.38</strain>
    </source>
</reference>
<dbReference type="GO" id="GO:0050660">
    <property type="term" value="F:flavin adenine dinucleotide binding"/>
    <property type="evidence" value="ECO:0007669"/>
    <property type="project" value="InterPro"/>
</dbReference>
<dbReference type="RefSeq" id="XP_038783925.1">
    <property type="nucleotide sequence ID" value="XM_038933260.1"/>
</dbReference>